<dbReference type="EMBL" id="BOPA01000043">
    <property type="protein sequence ID" value="GIJ18521.1"/>
    <property type="molecule type" value="Genomic_DNA"/>
</dbReference>
<sequence>MVAAARLLMPDSNPADDQEVKALTADHALGTAKPGRTVFHTRGGLTLLDALGQDHPAAEQIAVELVQHAAPRARHRRIDHGGLSWALDQPAGPPIGQLLRGGLSED</sequence>
<gene>
    <name evidence="2" type="ORF">Vgi01_52050</name>
</gene>
<protein>
    <submittedName>
        <fullName evidence="2">Uncharacterized protein</fullName>
    </submittedName>
</protein>
<evidence type="ECO:0000313" key="2">
    <source>
        <dbReference type="EMBL" id="GIJ18521.1"/>
    </source>
</evidence>
<proteinExistence type="predicted"/>
<reference evidence="2 3" key="1">
    <citation type="submission" date="2021-01" db="EMBL/GenBank/DDBJ databases">
        <title>Whole genome shotgun sequence of Verrucosispora gifhornensis NBRC 16317.</title>
        <authorList>
            <person name="Komaki H."/>
            <person name="Tamura T."/>
        </authorList>
    </citation>
    <scope>NUCLEOTIDE SEQUENCE [LARGE SCALE GENOMIC DNA]</scope>
    <source>
        <strain evidence="2 3">NBRC 16317</strain>
    </source>
</reference>
<organism evidence="2 3">
    <name type="scientific">Micromonospora gifhornensis</name>
    <dbReference type="NCBI Taxonomy" id="84594"/>
    <lineage>
        <taxon>Bacteria</taxon>
        <taxon>Bacillati</taxon>
        <taxon>Actinomycetota</taxon>
        <taxon>Actinomycetes</taxon>
        <taxon>Micromonosporales</taxon>
        <taxon>Micromonosporaceae</taxon>
        <taxon>Micromonospora</taxon>
    </lineage>
</organism>
<evidence type="ECO:0000313" key="3">
    <source>
        <dbReference type="Proteomes" id="UP000647860"/>
    </source>
</evidence>
<keyword evidence="3" id="KW-1185">Reference proteome</keyword>
<feature type="region of interest" description="Disordered" evidence="1">
    <location>
        <begin position="84"/>
        <end position="106"/>
    </location>
</feature>
<evidence type="ECO:0000256" key="1">
    <source>
        <dbReference type="SAM" id="MobiDB-lite"/>
    </source>
</evidence>
<comment type="caution">
    <text evidence="2">The sequence shown here is derived from an EMBL/GenBank/DDBJ whole genome shotgun (WGS) entry which is preliminary data.</text>
</comment>
<name>A0ABQ4IKT9_9ACTN</name>
<accession>A0ABQ4IKT9</accession>
<dbReference type="Proteomes" id="UP000647860">
    <property type="component" value="Unassembled WGS sequence"/>
</dbReference>